<keyword evidence="4" id="KW-0410">Iron transport</keyword>
<dbReference type="EMBL" id="PQGG01000040">
    <property type="protein sequence ID" value="POP51313.1"/>
    <property type="molecule type" value="Genomic_DNA"/>
</dbReference>
<name>A0A2S4HBF8_9GAMM</name>
<dbReference type="PROSITE" id="PS52016">
    <property type="entry name" value="TONB_DEPENDENT_REC_3"/>
    <property type="match status" value="1"/>
</dbReference>
<keyword evidence="15" id="KW-0675">Receptor</keyword>
<evidence type="ECO:0000259" key="14">
    <source>
        <dbReference type="Pfam" id="PF07715"/>
    </source>
</evidence>
<evidence type="ECO:0000256" key="10">
    <source>
        <dbReference type="ARBA" id="ARBA00023237"/>
    </source>
</evidence>
<dbReference type="PANTHER" id="PTHR32552">
    <property type="entry name" value="FERRICHROME IRON RECEPTOR-RELATED"/>
    <property type="match status" value="1"/>
</dbReference>
<dbReference type="AlphaFoldDB" id="A0A2S4HBF8"/>
<dbReference type="InterPro" id="IPR039426">
    <property type="entry name" value="TonB-dep_rcpt-like"/>
</dbReference>
<evidence type="ECO:0000256" key="3">
    <source>
        <dbReference type="ARBA" id="ARBA00022452"/>
    </source>
</evidence>
<accession>A0A2S4HBF8</accession>
<dbReference type="SUPFAM" id="SSF56935">
    <property type="entry name" value="Porins"/>
    <property type="match status" value="1"/>
</dbReference>
<organism evidence="15 16">
    <name type="scientific">Zhongshania marina</name>
    <dbReference type="NCBI Taxonomy" id="2304603"/>
    <lineage>
        <taxon>Bacteria</taxon>
        <taxon>Pseudomonadati</taxon>
        <taxon>Pseudomonadota</taxon>
        <taxon>Gammaproteobacteria</taxon>
        <taxon>Cellvibrionales</taxon>
        <taxon>Spongiibacteraceae</taxon>
        <taxon>Zhongshania</taxon>
    </lineage>
</organism>
<comment type="subcellular location">
    <subcellularLocation>
        <location evidence="1 11">Cell outer membrane</location>
        <topology evidence="1 11">Multi-pass membrane protein</topology>
    </subcellularLocation>
</comment>
<evidence type="ECO:0000256" key="8">
    <source>
        <dbReference type="ARBA" id="ARBA00023077"/>
    </source>
</evidence>
<reference evidence="15" key="1">
    <citation type="submission" date="2018-01" db="EMBL/GenBank/DDBJ databases">
        <authorList>
            <person name="Yu X.-D."/>
        </authorList>
    </citation>
    <scope>NUCLEOTIDE SEQUENCE</scope>
    <source>
        <strain evidence="15">ZX-21</strain>
    </source>
</reference>
<protein>
    <submittedName>
        <fullName evidence="15">TonB-dependent receptor</fullName>
    </submittedName>
</protein>
<keyword evidence="6" id="KW-0408">Iron</keyword>
<evidence type="ECO:0000256" key="7">
    <source>
        <dbReference type="ARBA" id="ARBA00023065"/>
    </source>
</evidence>
<dbReference type="InterPro" id="IPR000531">
    <property type="entry name" value="Beta-barrel_TonB"/>
</dbReference>
<evidence type="ECO:0000313" key="15">
    <source>
        <dbReference type="EMBL" id="POP51313.1"/>
    </source>
</evidence>
<gene>
    <name evidence="15" type="ORF">C0068_16850</name>
</gene>
<dbReference type="GO" id="GO:0009279">
    <property type="term" value="C:cell outer membrane"/>
    <property type="evidence" value="ECO:0007669"/>
    <property type="project" value="UniProtKB-SubCell"/>
</dbReference>
<comment type="caution">
    <text evidence="15">The sequence shown here is derived from an EMBL/GenBank/DDBJ whole genome shotgun (WGS) entry which is preliminary data.</text>
</comment>
<keyword evidence="7" id="KW-0406">Ion transport</keyword>
<dbReference type="Pfam" id="PF07715">
    <property type="entry name" value="Plug"/>
    <property type="match status" value="1"/>
</dbReference>
<evidence type="ECO:0000256" key="9">
    <source>
        <dbReference type="ARBA" id="ARBA00023136"/>
    </source>
</evidence>
<keyword evidence="2 11" id="KW-0813">Transport</keyword>
<dbReference type="GO" id="GO:0006826">
    <property type="term" value="P:iron ion transport"/>
    <property type="evidence" value="ECO:0007669"/>
    <property type="project" value="UniProtKB-KW"/>
</dbReference>
<evidence type="ECO:0000256" key="11">
    <source>
        <dbReference type="PROSITE-ProRule" id="PRU01360"/>
    </source>
</evidence>
<feature type="domain" description="TonB-dependent receptor plug" evidence="14">
    <location>
        <begin position="85"/>
        <end position="192"/>
    </location>
</feature>
<comment type="similarity">
    <text evidence="11 12">Belongs to the TonB-dependent receptor family.</text>
</comment>
<dbReference type="InterPro" id="IPR012910">
    <property type="entry name" value="Plug_dom"/>
</dbReference>
<keyword evidence="8 12" id="KW-0798">TonB box</keyword>
<keyword evidence="3 11" id="KW-1134">Transmembrane beta strand</keyword>
<evidence type="ECO:0000256" key="5">
    <source>
        <dbReference type="ARBA" id="ARBA00022692"/>
    </source>
</evidence>
<keyword evidence="10 11" id="KW-0998">Cell outer membrane</keyword>
<keyword evidence="5 11" id="KW-0812">Transmembrane</keyword>
<evidence type="ECO:0000256" key="4">
    <source>
        <dbReference type="ARBA" id="ARBA00022496"/>
    </source>
</evidence>
<dbReference type="Gene3D" id="2.40.170.20">
    <property type="entry name" value="TonB-dependent receptor, beta-barrel domain"/>
    <property type="match status" value="2"/>
</dbReference>
<evidence type="ECO:0000256" key="2">
    <source>
        <dbReference type="ARBA" id="ARBA00022448"/>
    </source>
</evidence>
<dbReference type="PANTHER" id="PTHR32552:SF81">
    <property type="entry name" value="TONB-DEPENDENT OUTER MEMBRANE RECEPTOR"/>
    <property type="match status" value="1"/>
</dbReference>
<proteinExistence type="inferred from homology"/>
<evidence type="ECO:0000259" key="13">
    <source>
        <dbReference type="Pfam" id="PF00593"/>
    </source>
</evidence>
<evidence type="ECO:0000256" key="12">
    <source>
        <dbReference type="RuleBase" id="RU003357"/>
    </source>
</evidence>
<evidence type="ECO:0000256" key="6">
    <source>
        <dbReference type="ARBA" id="ARBA00023004"/>
    </source>
</evidence>
<feature type="domain" description="TonB-dependent receptor-like beta-barrel" evidence="13">
    <location>
        <begin position="325"/>
        <end position="792"/>
    </location>
</feature>
<dbReference type="InterPro" id="IPR036942">
    <property type="entry name" value="Beta-barrel_TonB_sf"/>
</dbReference>
<sequence length="829" mass="89918">MGIFEFTVGQPPMTYLVSAINNNKYKVIEMLFTQNKTLMATAFLACTAQTVIADAADRVASSESTSRRMLEEVVVSAQKVEQSSQDVPISLTAVSGDFMREVGATGLQDIAPYIPNVRFSSDTDPALAQINIRGFGSNPLNSAFDSSVGFVQDEVFFNRPSYYNEAMFDIARVEVLRGPQGTLFGKNTIAGVFNVTTKGPTEELAADFRINKTDPDEVSYEAGVGGMVTDWFGVRVAAQDISRDGQLHNQFLNRQDDEHEQNAQRLKLLFLPSENISVELMGVTSETSANYWGLQLMNLDEGTSAFLENYDPDIEGDPYNFKGSYDQSGFLDKTSDTLSMKTDWDIGPVGVLNNLNMVLVLADTELTIDSLVDLDTSPADLAALAVVSDYEQQSAELRFTGTADSLFGIGAGVEFVLGAYVFDSRFSQRTQITAGSDFGAYLTTDDALQLVSGQTSVSSGGLLGGLNLAGIGLISDITGAVIGEDYLQLDYLLNVDAQAIFAQMTWALTEQLIVTPGIRFSREHKVADASGKGVCQTAALGTPCLMELALSAEDYDERGLSRKETDVSPKLSLQYYLNSDTNVFLTYARGYKSGGFNASSFGGEDLGFEPEEAATIEAGFKGEFFDNTLRLNAAVYQTQFDNLQVLAFNGAFFDVTNAASAISRGLEMDFMWLTPFEPLSIAGSLGLLDAKYDSYPNAPAPVTSGLNANQDLSGKRIAFAPEQSASITPTLTLPIFGLAMRASVDYLYQGNQFTDGDLDPNSYLEGFSQISARISLGSWDQRWALTLGGSNLTDEKVLNQVLDTVFFPGSYNARQKSGRKVFASLSFAW</sequence>
<dbReference type="Proteomes" id="UP000237222">
    <property type="component" value="Unassembled WGS sequence"/>
</dbReference>
<evidence type="ECO:0000256" key="1">
    <source>
        <dbReference type="ARBA" id="ARBA00004571"/>
    </source>
</evidence>
<dbReference type="Pfam" id="PF00593">
    <property type="entry name" value="TonB_dep_Rec_b-barrel"/>
    <property type="match status" value="1"/>
</dbReference>
<evidence type="ECO:0000313" key="16">
    <source>
        <dbReference type="Proteomes" id="UP000237222"/>
    </source>
</evidence>
<keyword evidence="9 11" id="KW-0472">Membrane</keyword>